<proteinExistence type="predicted"/>
<evidence type="ECO:0000313" key="2">
    <source>
        <dbReference type="Proteomes" id="UP001597525"/>
    </source>
</evidence>
<organism evidence="1 2">
    <name type="scientific">Sphingobacterium bambusae</name>
    <dbReference type="NCBI Taxonomy" id="662858"/>
    <lineage>
        <taxon>Bacteria</taxon>
        <taxon>Pseudomonadati</taxon>
        <taxon>Bacteroidota</taxon>
        <taxon>Sphingobacteriia</taxon>
        <taxon>Sphingobacteriales</taxon>
        <taxon>Sphingobacteriaceae</taxon>
        <taxon>Sphingobacterium</taxon>
    </lineage>
</organism>
<accession>A0ABW6BEM5</accession>
<comment type="caution">
    <text evidence="1">The sequence shown here is derived from an EMBL/GenBank/DDBJ whole genome shotgun (WGS) entry which is preliminary data.</text>
</comment>
<name>A0ABW6BEM5_9SPHI</name>
<dbReference type="PROSITE" id="PS51257">
    <property type="entry name" value="PROKAR_LIPOPROTEIN"/>
    <property type="match status" value="1"/>
</dbReference>
<dbReference type="RefSeq" id="WP_320184100.1">
    <property type="nucleotide sequence ID" value="NZ_CP138332.1"/>
</dbReference>
<dbReference type="InterPro" id="IPR025345">
    <property type="entry name" value="DUF4249"/>
</dbReference>
<dbReference type="Proteomes" id="UP001597525">
    <property type="component" value="Unassembled WGS sequence"/>
</dbReference>
<sequence length="265" mass="30078">MGLLKIFYLPWLILLFLSCEEVVDLQLDNAAPRTVIEGNLNDLGTTQVIRISRTLPVGTNQLSTAVTEATVTVRSSTNEEFVFTHHKDGFYQAKNFEVKSGTVYSLEVFLEGEKFVATSQMPEYVELDSLGITSEKTFNTQNYYPTFQFRDPLEEKNYYLYEVAINNSLLRFASAYDDKFNNGRYVTHKISDRNIDLQLGDSVQVIRYCVDQQVYKYWSDFESINPGAAAPGNPTSNISNNALGYFSVSTAKAYRFVTKEGMIKL</sequence>
<protein>
    <submittedName>
        <fullName evidence="1">DUF4249 domain-containing protein</fullName>
    </submittedName>
</protein>
<dbReference type="Pfam" id="PF14054">
    <property type="entry name" value="DUF4249"/>
    <property type="match status" value="1"/>
</dbReference>
<dbReference type="EMBL" id="JBHUPB010000003">
    <property type="protein sequence ID" value="MFD2966310.1"/>
    <property type="molecule type" value="Genomic_DNA"/>
</dbReference>
<reference evidence="2" key="1">
    <citation type="journal article" date="2019" name="Int. J. Syst. Evol. Microbiol.">
        <title>The Global Catalogue of Microorganisms (GCM) 10K type strain sequencing project: providing services to taxonomists for standard genome sequencing and annotation.</title>
        <authorList>
            <consortium name="The Broad Institute Genomics Platform"/>
            <consortium name="The Broad Institute Genome Sequencing Center for Infectious Disease"/>
            <person name="Wu L."/>
            <person name="Ma J."/>
        </authorList>
    </citation>
    <scope>NUCLEOTIDE SEQUENCE [LARGE SCALE GENOMIC DNA]</scope>
    <source>
        <strain evidence="2">KCTC 22814</strain>
    </source>
</reference>
<gene>
    <name evidence="1" type="ORF">ACFS7Y_02880</name>
</gene>
<evidence type="ECO:0000313" key="1">
    <source>
        <dbReference type="EMBL" id="MFD2966310.1"/>
    </source>
</evidence>
<keyword evidence="2" id="KW-1185">Reference proteome</keyword>